<evidence type="ECO:0000256" key="6">
    <source>
        <dbReference type="PIRSR" id="PIRSR038994-1"/>
    </source>
</evidence>
<feature type="binding site" evidence="8">
    <location>
        <position position="123"/>
    </location>
    <ligand>
        <name>Zn(2+)</name>
        <dbReference type="ChEBI" id="CHEBI:29105"/>
    </ligand>
</feature>
<dbReference type="InterPro" id="IPR006680">
    <property type="entry name" value="Amidohydro-rel"/>
</dbReference>
<dbReference type="SUPFAM" id="SSF51556">
    <property type="entry name" value="Metallo-dependent hydrolases"/>
    <property type="match status" value="1"/>
</dbReference>
<comment type="caution">
    <text evidence="10">The sequence shown here is derived from an EMBL/GenBank/DDBJ whole genome shotgun (WGS) entry which is preliminary data.</text>
</comment>
<evidence type="ECO:0000313" key="11">
    <source>
        <dbReference type="Proteomes" id="UP000321562"/>
    </source>
</evidence>
<dbReference type="PANTHER" id="PTHR11113">
    <property type="entry name" value="N-ACETYLGLUCOSAMINE-6-PHOSPHATE DEACETYLASE"/>
    <property type="match status" value="1"/>
</dbReference>
<dbReference type="AlphaFoldDB" id="A0A5C6S3U4"/>
<dbReference type="NCBIfam" id="TIGR00221">
    <property type="entry name" value="nagA"/>
    <property type="match status" value="1"/>
</dbReference>
<feature type="binding site" evidence="8">
    <location>
        <position position="210"/>
    </location>
    <ligand>
        <name>Zn(2+)</name>
        <dbReference type="ChEBI" id="CHEBI:29105"/>
    </ligand>
</feature>
<feature type="binding site" evidence="7">
    <location>
        <position position="134"/>
    </location>
    <ligand>
        <name>substrate</name>
    </ligand>
</feature>
<dbReference type="InterPro" id="IPR032466">
    <property type="entry name" value="Metal_Hydrolase"/>
</dbReference>
<accession>A0A5C6S3U4</accession>
<dbReference type="RefSeq" id="WP_147097937.1">
    <property type="nucleotide sequence ID" value="NZ_JBHUFH010000011.1"/>
</dbReference>
<dbReference type="GO" id="GO:0008448">
    <property type="term" value="F:N-acetylglucosamine-6-phosphate deacetylase activity"/>
    <property type="evidence" value="ECO:0007669"/>
    <property type="project" value="UniProtKB-EC"/>
</dbReference>
<feature type="binding site" evidence="7">
    <location>
        <begin position="213"/>
        <end position="214"/>
    </location>
    <ligand>
        <name>substrate</name>
    </ligand>
</feature>
<feature type="binding site" evidence="7">
    <location>
        <position position="221"/>
    </location>
    <ligand>
        <name>substrate</name>
    </ligand>
</feature>
<dbReference type="Proteomes" id="UP000321562">
    <property type="component" value="Unassembled WGS sequence"/>
</dbReference>
<dbReference type="InterPro" id="IPR011059">
    <property type="entry name" value="Metal-dep_hydrolase_composite"/>
</dbReference>
<evidence type="ECO:0000256" key="1">
    <source>
        <dbReference type="ARBA" id="ARBA00010716"/>
    </source>
</evidence>
<name>A0A5C6S3U4_9RHOB</name>
<comment type="similarity">
    <text evidence="1 5">Belongs to the metallo-dependent hydrolases superfamily. NagA family.</text>
</comment>
<proteinExistence type="inferred from homology"/>
<dbReference type="EC" id="3.5.1.25" evidence="10"/>
<keyword evidence="3 5" id="KW-0378">Hydrolase</keyword>
<dbReference type="Gene3D" id="2.30.40.10">
    <property type="entry name" value="Urease, subunit C, domain 1"/>
    <property type="match status" value="1"/>
</dbReference>
<protein>
    <submittedName>
        <fullName evidence="10">N-acetylglucosamine-6-phosphate deacetylase</fullName>
        <ecNumber evidence="10">3.5.1.25</ecNumber>
    </submittedName>
</protein>
<comment type="cofactor">
    <cofactor evidence="8">
        <name>a divalent metal cation</name>
        <dbReference type="ChEBI" id="CHEBI:60240"/>
    </cofactor>
    <text evidence="8">Binds 1 divalent metal cation per subunit.</text>
</comment>
<evidence type="ECO:0000313" key="10">
    <source>
        <dbReference type="EMBL" id="TXB69280.1"/>
    </source>
</evidence>
<sequence length="382" mass="39673">MEQTVFHAERIFDGDAWHDDAALILRDGKVDAIEASASLPEGKRVPGWIVPGLIDLQVNGGGGVLLNNDPTPSGIAQICASHMACGTTGIMATLITDTPEVTARAVEAAASSDATGLIGLHLEGPHLDASRKGTHDPALIRPMTAHDLGLLVAAAKRVPHLIVTVAPEAITPQQVAALADAGITVSLGHSDCDAAAAGTAFDAGARMVTHLFNAMSQLAHRAPGLVGAALDDGRVWAGLIADGFHVDDAAMRVALRGKAGPGRMFLVSDAMSTIGTDLEGFSLNGRRIYRKDGRLTLADGTLAGADIALIDAVRYVHRSLGLPLAEALQLASLFPAEAMRLPDRGHLRPGARADFLTLTPDIAVGEVWSRGRRVGQGSGQIT</sequence>
<gene>
    <name evidence="10" type="primary">nagA</name>
    <name evidence="10" type="ORF">FQV27_10000</name>
</gene>
<evidence type="ECO:0000256" key="3">
    <source>
        <dbReference type="ARBA" id="ARBA00022801"/>
    </source>
</evidence>
<dbReference type="EMBL" id="VOPL01000003">
    <property type="protein sequence ID" value="TXB69280.1"/>
    <property type="molecule type" value="Genomic_DNA"/>
</dbReference>
<feature type="binding site" evidence="8">
    <location>
        <position position="189"/>
    </location>
    <ligand>
        <name>Zn(2+)</name>
        <dbReference type="ChEBI" id="CHEBI:29105"/>
    </ligand>
</feature>
<keyword evidence="4 5" id="KW-0119">Carbohydrate metabolism</keyword>
<feature type="binding site" evidence="7">
    <location>
        <begin position="302"/>
        <end position="304"/>
    </location>
    <ligand>
        <name>substrate</name>
    </ligand>
</feature>
<organism evidence="10 11">
    <name type="scientific">Paracoccus aurantiacus</name>
    <dbReference type="NCBI Taxonomy" id="2599412"/>
    <lineage>
        <taxon>Bacteria</taxon>
        <taxon>Pseudomonadati</taxon>
        <taxon>Pseudomonadota</taxon>
        <taxon>Alphaproteobacteria</taxon>
        <taxon>Rhodobacterales</taxon>
        <taxon>Paracoccaceae</taxon>
        <taxon>Paracoccus</taxon>
    </lineage>
</organism>
<evidence type="ECO:0000256" key="7">
    <source>
        <dbReference type="PIRSR" id="PIRSR038994-2"/>
    </source>
</evidence>
<dbReference type="Gene3D" id="3.20.20.140">
    <property type="entry name" value="Metal-dependent hydrolases"/>
    <property type="match status" value="1"/>
</dbReference>
<feature type="domain" description="Amidohydrolase-related" evidence="9">
    <location>
        <begin position="48"/>
        <end position="371"/>
    </location>
</feature>
<dbReference type="SUPFAM" id="SSF51338">
    <property type="entry name" value="Composite domain of metallo-dependent hydrolases"/>
    <property type="match status" value="1"/>
</dbReference>
<dbReference type="Pfam" id="PF01979">
    <property type="entry name" value="Amidohydro_1"/>
    <property type="match status" value="1"/>
</dbReference>
<dbReference type="PANTHER" id="PTHR11113:SF14">
    <property type="entry name" value="N-ACETYLGLUCOSAMINE-6-PHOSPHATE DEACETYLASE"/>
    <property type="match status" value="1"/>
</dbReference>
<reference evidence="10 11" key="1">
    <citation type="submission" date="2019-08" db="EMBL/GenBank/DDBJ databases">
        <authorList>
            <person name="Ye J."/>
        </authorList>
    </citation>
    <scope>NUCLEOTIDE SEQUENCE [LARGE SCALE GENOMIC DNA]</scope>
    <source>
        <strain evidence="10 11">TK008</strain>
    </source>
</reference>
<evidence type="ECO:0000256" key="8">
    <source>
        <dbReference type="PIRSR" id="PIRSR038994-3"/>
    </source>
</evidence>
<dbReference type="GO" id="GO:0046872">
    <property type="term" value="F:metal ion binding"/>
    <property type="evidence" value="ECO:0007669"/>
    <property type="project" value="UniProtKB-KW"/>
</dbReference>
<keyword evidence="2 8" id="KW-0479">Metal-binding</keyword>
<dbReference type="GO" id="GO:0006046">
    <property type="term" value="P:N-acetylglucosamine catabolic process"/>
    <property type="evidence" value="ECO:0007669"/>
    <property type="project" value="TreeGrafter"/>
</dbReference>
<feature type="active site" description="Proton donor/acceptor" evidence="6">
    <location>
        <position position="269"/>
    </location>
</feature>
<evidence type="ECO:0000259" key="9">
    <source>
        <dbReference type="Pfam" id="PF01979"/>
    </source>
</evidence>
<keyword evidence="11" id="KW-1185">Reference proteome</keyword>
<dbReference type="OrthoDB" id="9776488at2"/>
<dbReference type="InterPro" id="IPR003764">
    <property type="entry name" value="GlcNAc_6-P_deAcase"/>
</dbReference>
<evidence type="ECO:0000256" key="4">
    <source>
        <dbReference type="ARBA" id="ARBA00023277"/>
    </source>
</evidence>
<evidence type="ECO:0000256" key="2">
    <source>
        <dbReference type="ARBA" id="ARBA00022723"/>
    </source>
</evidence>
<feature type="binding site" evidence="7">
    <location>
        <position position="245"/>
    </location>
    <ligand>
        <name>substrate</name>
    </ligand>
</feature>
<evidence type="ECO:0000256" key="5">
    <source>
        <dbReference type="PIRNR" id="PIRNR038994"/>
    </source>
</evidence>
<dbReference type="PIRSF" id="PIRSF038994">
    <property type="entry name" value="NagA"/>
    <property type="match status" value="1"/>
</dbReference>